<feature type="domain" description="NUC153" evidence="6">
    <location>
        <begin position="749"/>
        <end position="776"/>
    </location>
</feature>
<dbReference type="GO" id="GO:0003723">
    <property type="term" value="F:RNA binding"/>
    <property type="evidence" value="ECO:0007669"/>
    <property type="project" value="TreeGrafter"/>
</dbReference>
<evidence type="ECO:0000256" key="5">
    <source>
        <dbReference type="SAM" id="MobiDB-lite"/>
    </source>
</evidence>
<dbReference type="GeneTree" id="ENSGT00390000004881"/>
<dbReference type="GO" id="GO:0014032">
    <property type="term" value="P:neural crest cell development"/>
    <property type="evidence" value="ECO:0007669"/>
    <property type="project" value="Ensembl"/>
</dbReference>
<feature type="region of interest" description="Disordered" evidence="5">
    <location>
        <begin position="78"/>
        <end position="284"/>
    </location>
</feature>
<keyword evidence="9" id="KW-1185">Reference proteome</keyword>
<feature type="compositionally biased region" description="Basic and acidic residues" evidence="5">
    <location>
        <begin position="212"/>
        <end position="224"/>
    </location>
</feature>
<comment type="subcellular location">
    <subcellularLocation>
        <location evidence="1">Nucleus</location>
        <location evidence="1">Nucleolus</location>
    </subcellularLocation>
</comment>
<keyword evidence="4" id="KW-0539">Nucleus</keyword>
<dbReference type="InterPro" id="IPR012580">
    <property type="entry name" value="NUC153"/>
</dbReference>
<accession>A0A8C4X0L0</accession>
<feature type="compositionally biased region" description="Basic and acidic residues" evidence="5">
    <location>
        <begin position="111"/>
        <end position="126"/>
    </location>
</feature>
<evidence type="ECO:0000256" key="2">
    <source>
        <dbReference type="ARBA" id="ARBA00009087"/>
    </source>
</evidence>
<dbReference type="Pfam" id="PF25121">
    <property type="entry name" value="RRM_ESF1"/>
    <property type="match status" value="1"/>
</dbReference>
<dbReference type="Ensembl" id="ENSEBUT00000025192.1">
    <property type="protein sequence ID" value="ENSEBUP00000024616.1"/>
    <property type="gene ID" value="ENSEBUG00000015161.1"/>
</dbReference>
<dbReference type="AlphaFoldDB" id="A0A8C4X0L0"/>
<dbReference type="InterPro" id="IPR056750">
    <property type="entry name" value="RRM_ESF1"/>
</dbReference>
<evidence type="ECO:0000313" key="9">
    <source>
        <dbReference type="Proteomes" id="UP000694388"/>
    </source>
</evidence>
<proteinExistence type="inferred from homology"/>
<organism evidence="8 9">
    <name type="scientific">Eptatretus burgeri</name>
    <name type="common">Inshore hagfish</name>
    <dbReference type="NCBI Taxonomy" id="7764"/>
    <lineage>
        <taxon>Eukaryota</taxon>
        <taxon>Metazoa</taxon>
        <taxon>Chordata</taxon>
        <taxon>Craniata</taxon>
        <taxon>Vertebrata</taxon>
        <taxon>Cyclostomata</taxon>
        <taxon>Myxini</taxon>
        <taxon>Myxiniformes</taxon>
        <taxon>Myxinidae</taxon>
        <taxon>Eptatretinae</taxon>
        <taxon>Eptatretus</taxon>
    </lineage>
</organism>
<evidence type="ECO:0000259" key="7">
    <source>
        <dbReference type="Pfam" id="PF25121"/>
    </source>
</evidence>
<evidence type="ECO:0000313" key="8">
    <source>
        <dbReference type="Ensembl" id="ENSEBUP00000024629.1"/>
    </source>
</evidence>
<feature type="compositionally biased region" description="Basic residues" evidence="5">
    <location>
        <begin position="127"/>
        <end position="139"/>
    </location>
</feature>
<feature type="compositionally biased region" description="Basic and acidic residues" evidence="5">
    <location>
        <begin position="82"/>
        <end position="95"/>
    </location>
</feature>
<dbReference type="Ensembl" id="ENSEBUT00000025206.1">
    <property type="protein sequence ID" value="ENSEBUP00000024629.1"/>
    <property type="gene ID" value="ENSEBUG00000015161.1"/>
</dbReference>
<dbReference type="InterPro" id="IPR039754">
    <property type="entry name" value="Esf1"/>
</dbReference>
<evidence type="ECO:0000259" key="6">
    <source>
        <dbReference type="Pfam" id="PF08159"/>
    </source>
</evidence>
<protein>
    <submittedName>
        <fullName evidence="8">ESF1, nucleolar pre-rRNA processing protein, homolog (S. cerevisiae)</fullName>
    </submittedName>
</protein>
<feature type="domain" description="ESF1 RRM" evidence="7">
    <location>
        <begin position="314"/>
        <end position="459"/>
    </location>
</feature>
<feature type="compositionally biased region" description="Acidic residues" evidence="5">
    <location>
        <begin position="225"/>
        <end position="261"/>
    </location>
</feature>
<dbReference type="Pfam" id="PF08159">
    <property type="entry name" value="NUC153"/>
    <property type="match status" value="1"/>
</dbReference>
<sequence>MDLSKDERFRKVSQDPRFWEMPVKEQKIKIDKRFKAMFHEKQFKLKYTVDKRGRPFVHTSGEDLKKFYKLSDEDIEDDDALNEDHLPQITDDRTKRVTSTQRPTGRVGPFKHRDVERKMEKHCSELKKKRNKVKSKQKANKQTTDKDEVRKNDDVQKRSLNKKRERDFETSDRVHCSNDKTQTSEKIKEQIVSPMKTPQSRRAAVPLTSGSERNEFDKRCKDDVERIEEEDDDSEADDGDSEEIEDSNDDESDSETEEEEGVDHCGPDFARGGGELESSSDEEEFFELFQNEPETVEHAWGELANDAQRDDTVTRRLALCNMDWDRIKAKDLLLLFDSFKPKGGVIFSVKIYPSEIGKKRMKDDELYGPQEFKNDKFNIDENIPEKQNCVKKMFMETMRQYQMNRLKYHFAIIDCDSVETASAIYKGCDGFEFECSGSFIDLRFVPDEMTFDDEPKDVSEELDTPSFKPKYFTTAALRQSKVELTWDEGDHDRVQVLTRKRFSQDEILDMDVKAYLASSSSSEEDAEDLMVRDNVHEEDEEVTQSPVETKMCEADVINKYKELLKSIQEEDDKKQQNDMEMEITWVPGLKENAKEMVRRSTEAKKKLIPQQNYLEKKKQERKQRVKEKRKMAKGPQVEVGSDDDLPPGVDFNNEFHAEERQKPGVKSLKLKGTKKEECDSGVSAEDQAENDKQNALLSLLMMDEEVDDRKHFDYDNIVNQQNLTKRKKRMLLKKDKLIQEDNFQVDVQDPRFTALYSSHLFNLDPTNPSFRRTKATEALVQEKARRRCLEQEPVIPKPGCSTNAIFESTTSEETKKHMDSSLALLVKSVKAKAQQHHASKRPKLK</sequence>
<name>A0A8C4X0L0_EPTBU</name>
<feature type="region of interest" description="Disordered" evidence="5">
    <location>
        <begin position="598"/>
        <end position="689"/>
    </location>
</feature>
<evidence type="ECO:0000256" key="4">
    <source>
        <dbReference type="ARBA" id="ARBA00023242"/>
    </source>
</evidence>
<dbReference type="PANTHER" id="PTHR12202">
    <property type="entry name" value="ESF1 HOMOLOG"/>
    <property type="match status" value="1"/>
</dbReference>
<evidence type="ECO:0000256" key="1">
    <source>
        <dbReference type="ARBA" id="ARBA00004604"/>
    </source>
</evidence>
<keyword evidence="3" id="KW-0175">Coiled coil</keyword>
<reference evidence="8" key="1">
    <citation type="submission" date="2025-05" db="UniProtKB">
        <authorList>
            <consortium name="Ensembl"/>
        </authorList>
    </citation>
    <scope>IDENTIFICATION</scope>
</reference>
<dbReference type="GO" id="GO:0006364">
    <property type="term" value="P:rRNA processing"/>
    <property type="evidence" value="ECO:0007669"/>
    <property type="project" value="Ensembl"/>
</dbReference>
<dbReference type="GO" id="GO:0060037">
    <property type="term" value="P:pharyngeal system development"/>
    <property type="evidence" value="ECO:0007669"/>
    <property type="project" value="Ensembl"/>
</dbReference>
<feature type="compositionally biased region" description="Basic and acidic residues" evidence="5">
    <location>
        <begin position="653"/>
        <end position="662"/>
    </location>
</feature>
<dbReference type="Proteomes" id="UP000694388">
    <property type="component" value="Unplaced"/>
</dbReference>
<feature type="compositionally biased region" description="Basic and acidic residues" evidence="5">
    <location>
        <begin position="143"/>
        <end position="189"/>
    </location>
</feature>
<dbReference type="PANTHER" id="PTHR12202:SF0">
    <property type="entry name" value="ESF1 HOMOLOG"/>
    <property type="match status" value="1"/>
</dbReference>
<dbReference type="OMA" id="YEMEMSW"/>
<dbReference type="GO" id="GO:0005730">
    <property type="term" value="C:nucleolus"/>
    <property type="evidence" value="ECO:0007669"/>
    <property type="project" value="UniProtKB-SubCell"/>
</dbReference>
<evidence type="ECO:0000256" key="3">
    <source>
        <dbReference type="ARBA" id="ARBA00023054"/>
    </source>
</evidence>
<comment type="similarity">
    <text evidence="2">Belongs to the ESF1 family.</text>
</comment>
<feature type="compositionally biased region" description="Basic residues" evidence="5">
    <location>
        <begin position="619"/>
        <end position="632"/>
    </location>
</feature>